<keyword evidence="2" id="KW-1185">Reference proteome</keyword>
<protein>
    <recommendedName>
        <fullName evidence="3">Late embryogenesis abundant protein</fullName>
    </recommendedName>
</protein>
<dbReference type="RefSeq" id="WP_265162631.1">
    <property type="nucleotide sequence ID" value="NZ_CP069620.1"/>
</dbReference>
<proteinExistence type="predicted"/>
<organism evidence="1 2">
    <name type="scientific">Salinimicrobium tongyeongense</name>
    <dbReference type="NCBI Taxonomy" id="2809707"/>
    <lineage>
        <taxon>Bacteria</taxon>
        <taxon>Pseudomonadati</taxon>
        <taxon>Bacteroidota</taxon>
        <taxon>Flavobacteriia</taxon>
        <taxon>Flavobacteriales</taxon>
        <taxon>Flavobacteriaceae</taxon>
        <taxon>Salinimicrobium</taxon>
    </lineage>
</organism>
<sequence length="171" mass="18992">MAFLTLLVACFSCVKDVDLDQANEIVLSPEAAVDLIFFDLVASEFTTVSGSGVTAKDETRLDFLDDDYIQNDLVRADFNFRFTNTFESPLNAIIRFLSPGNGVQHTVVVPIPQGSLEEPAVVDYTEIINEAQITRIRRSIKMSVEVTRHDPSAVAGSLQLASKGFFYFEFQ</sequence>
<gene>
    <name evidence="1" type="ORF">JRG66_09955</name>
</gene>
<name>A0ABY6NP46_9FLAO</name>
<evidence type="ECO:0008006" key="3">
    <source>
        <dbReference type="Google" id="ProtNLM"/>
    </source>
</evidence>
<accession>A0ABY6NP46</accession>
<dbReference type="Proteomes" id="UP001163981">
    <property type="component" value="Chromosome"/>
</dbReference>
<evidence type="ECO:0000313" key="2">
    <source>
        <dbReference type="Proteomes" id="UP001163981"/>
    </source>
</evidence>
<reference evidence="1" key="1">
    <citation type="submission" date="2021-02" db="EMBL/GenBank/DDBJ databases">
        <title>Salinimicrobium sp. nov. isolated from seawater in Tongyeong, Republic of Korea.</title>
        <authorList>
            <person name="Lee S.-J."/>
        </authorList>
    </citation>
    <scope>NUCLEOTIDE SEQUENCE</scope>
    <source>
        <strain evidence="1">HN-2-9-2</strain>
    </source>
</reference>
<dbReference type="EMBL" id="CP069620">
    <property type="protein sequence ID" value="UZH54313.1"/>
    <property type="molecule type" value="Genomic_DNA"/>
</dbReference>
<evidence type="ECO:0000313" key="1">
    <source>
        <dbReference type="EMBL" id="UZH54313.1"/>
    </source>
</evidence>